<keyword evidence="3 6" id="KW-0540">Nuclease</keyword>
<organism evidence="7 8">
    <name type="scientific">candidate division MSBL1 archaeon SCGC-AAA261C02</name>
    <dbReference type="NCBI Taxonomy" id="1698272"/>
    <lineage>
        <taxon>Archaea</taxon>
        <taxon>Methanobacteriati</taxon>
        <taxon>Methanobacteriota</taxon>
        <taxon>candidate division MSBL1</taxon>
    </lineage>
</organism>
<keyword evidence="5 6" id="KW-0378">Hydrolase</keyword>
<dbReference type="EC" id="3.1.26.5" evidence="6"/>
<comment type="catalytic activity">
    <reaction evidence="6">
        <text>Endonucleolytic cleavage of RNA, removing 5'-extranucleotides from tRNA precursor.</text>
        <dbReference type="EC" id="3.1.26.5"/>
    </reaction>
</comment>
<evidence type="ECO:0000256" key="1">
    <source>
        <dbReference type="ARBA" id="ARBA00022490"/>
    </source>
</evidence>
<dbReference type="SMART" id="SM00538">
    <property type="entry name" value="POP4"/>
    <property type="match status" value="1"/>
</dbReference>
<dbReference type="InterPro" id="IPR002730">
    <property type="entry name" value="Rpp29/RNP1"/>
</dbReference>
<accession>A0A133UZN0</accession>
<keyword evidence="4 6" id="KW-0255">Endonuclease</keyword>
<keyword evidence="8" id="KW-1185">Reference proteome</keyword>
<comment type="function">
    <text evidence="6">Part of ribonuclease P, a protein complex that generates mature tRNA molecules by cleaving their 5'-ends.</text>
</comment>
<comment type="caution">
    <text evidence="7">The sequence shown here is derived from an EMBL/GenBank/DDBJ whole genome shotgun (WGS) entry which is preliminary data.</text>
</comment>
<comment type="similarity">
    <text evidence="6">Belongs to the eukaryotic/archaeal RNase P protein component 1 family.</text>
</comment>
<dbReference type="SUPFAM" id="SSF101744">
    <property type="entry name" value="Rof/RNase P subunit-like"/>
    <property type="match status" value="1"/>
</dbReference>
<reference evidence="7 8" key="1">
    <citation type="journal article" date="2016" name="Sci. Rep.">
        <title>Metabolic traits of an uncultured archaeal lineage -MSBL1- from brine pools of the Red Sea.</title>
        <authorList>
            <person name="Mwirichia R."/>
            <person name="Alam I."/>
            <person name="Rashid M."/>
            <person name="Vinu M."/>
            <person name="Ba-Alawi W."/>
            <person name="Anthony Kamau A."/>
            <person name="Kamanda Ngugi D."/>
            <person name="Goker M."/>
            <person name="Klenk H.P."/>
            <person name="Bajic V."/>
            <person name="Stingl U."/>
        </authorList>
    </citation>
    <scope>NUCLEOTIDE SEQUENCE [LARGE SCALE GENOMIC DNA]</scope>
    <source>
        <strain evidence="7">SCGC-AAA261C02</strain>
    </source>
</reference>
<dbReference type="AlphaFoldDB" id="A0A133UZN0"/>
<proteinExistence type="inferred from homology"/>
<comment type="subunit">
    <text evidence="6">Consists of a catalytic RNA component and at least 4-5 protein subunits.</text>
</comment>
<evidence type="ECO:0000313" key="7">
    <source>
        <dbReference type="EMBL" id="KXA99641.1"/>
    </source>
</evidence>
<keyword evidence="2 6" id="KW-0819">tRNA processing</keyword>
<name>A0A133UZN0_9EURY</name>
<evidence type="ECO:0000256" key="3">
    <source>
        <dbReference type="ARBA" id="ARBA00022722"/>
    </source>
</evidence>
<dbReference type="GO" id="GO:0003723">
    <property type="term" value="F:RNA binding"/>
    <property type="evidence" value="ECO:0007669"/>
    <property type="project" value="InterPro"/>
</dbReference>
<evidence type="ECO:0000256" key="2">
    <source>
        <dbReference type="ARBA" id="ARBA00022694"/>
    </source>
</evidence>
<dbReference type="GO" id="GO:0001682">
    <property type="term" value="P:tRNA 5'-leader removal"/>
    <property type="evidence" value="ECO:0007669"/>
    <property type="project" value="UniProtKB-UniRule"/>
</dbReference>
<protein>
    <recommendedName>
        <fullName evidence="6">Ribonuclease P protein component 1</fullName>
        <shortName evidence="6">RNase P component 1</shortName>
        <ecNumber evidence="6">3.1.26.5</ecNumber>
    </recommendedName>
    <alternativeName>
        <fullName evidence="6">Rpp29</fullName>
    </alternativeName>
</protein>
<dbReference type="GO" id="GO:0030677">
    <property type="term" value="C:ribonuclease P complex"/>
    <property type="evidence" value="ECO:0007669"/>
    <property type="project" value="UniProtKB-UniRule"/>
</dbReference>
<gene>
    <name evidence="6" type="primary">rnp1</name>
    <name evidence="7" type="ORF">AKJ42_02780</name>
</gene>
<dbReference type="EMBL" id="LHXW01000032">
    <property type="protein sequence ID" value="KXA99641.1"/>
    <property type="molecule type" value="Genomic_DNA"/>
</dbReference>
<dbReference type="InterPro" id="IPR023538">
    <property type="entry name" value="RNP1"/>
</dbReference>
<dbReference type="Gene3D" id="2.30.30.210">
    <property type="entry name" value="Ribonuclease P/MRP, subunit p29"/>
    <property type="match status" value="1"/>
</dbReference>
<comment type="subcellular location">
    <subcellularLocation>
        <location evidence="6">Cytoplasm</location>
    </subcellularLocation>
</comment>
<dbReference type="GO" id="GO:0004526">
    <property type="term" value="F:ribonuclease P activity"/>
    <property type="evidence" value="ECO:0007669"/>
    <property type="project" value="UniProtKB-UniRule"/>
</dbReference>
<evidence type="ECO:0000256" key="5">
    <source>
        <dbReference type="ARBA" id="ARBA00022801"/>
    </source>
</evidence>
<evidence type="ECO:0000313" key="8">
    <source>
        <dbReference type="Proteomes" id="UP000070520"/>
    </source>
</evidence>
<dbReference type="InterPro" id="IPR036980">
    <property type="entry name" value="RNase_P/MRP_Rpp29_sf"/>
</dbReference>
<keyword evidence="1 6" id="KW-0963">Cytoplasm</keyword>
<evidence type="ECO:0000256" key="4">
    <source>
        <dbReference type="ARBA" id="ARBA00022759"/>
    </source>
</evidence>
<dbReference type="Proteomes" id="UP000070520">
    <property type="component" value="Unassembled WGS sequence"/>
</dbReference>
<dbReference type="GO" id="GO:0005737">
    <property type="term" value="C:cytoplasm"/>
    <property type="evidence" value="ECO:0007669"/>
    <property type="project" value="UniProtKB-SubCell"/>
</dbReference>
<sequence length="88" mass="9923">MTKENLLQHEFIGLRAKVIESSDPTLKNKVGMIVDETHNTLILEENEELKTLPKSEVKLSVTLPDGEKVRVNGIRLVARPADRVKKYG</sequence>
<evidence type="ECO:0000256" key="6">
    <source>
        <dbReference type="HAMAP-Rule" id="MF_00754"/>
    </source>
</evidence>
<dbReference type="HAMAP" id="MF_00754">
    <property type="entry name" value="RNase_P_1"/>
    <property type="match status" value="1"/>
</dbReference>
<dbReference type="Pfam" id="PF01868">
    <property type="entry name" value="RNase_P-MRP_p29"/>
    <property type="match status" value="1"/>
</dbReference>
<dbReference type="InterPro" id="IPR023534">
    <property type="entry name" value="Rof/RNase_P-like"/>
</dbReference>